<accession>A0AAN9QWA8</accession>
<keyword evidence="2" id="KW-1185">Reference proteome</keyword>
<reference evidence="1 2" key="1">
    <citation type="submission" date="2024-01" db="EMBL/GenBank/DDBJ databases">
        <title>The genomes of 5 underutilized Papilionoideae crops provide insights into root nodulation and disease resistanc.</title>
        <authorList>
            <person name="Jiang F."/>
        </authorList>
    </citation>
    <scope>NUCLEOTIDE SEQUENCE [LARGE SCALE GENOMIC DNA]</scope>
    <source>
        <strain evidence="1">LVBAO_FW01</strain>
        <tissue evidence="1">Leaves</tissue>
    </source>
</reference>
<dbReference type="EMBL" id="JAYMYQ010000002">
    <property type="protein sequence ID" value="KAK7350312.1"/>
    <property type="molecule type" value="Genomic_DNA"/>
</dbReference>
<name>A0AAN9QWA8_CANGL</name>
<proteinExistence type="predicted"/>
<dbReference type="AlphaFoldDB" id="A0AAN9QWA8"/>
<evidence type="ECO:0000313" key="1">
    <source>
        <dbReference type="EMBL" id="KAK7350312.1"/>
    </source>
</evidence>
<evidence type="ECO:0000313" key="2">
    <source>
        <dbReference type="Proteomes" id="UP001367508"/>
    </source>
</evidence>
<sequence>MTVQLRVSILLRKACCYLLEYHGPATPCITATQGFQKLPKNQENSFVYRLRDMQEHPLHLVFAAWKLMFTLTRMKEVRIILQTTMADNMASVNMYTNSDSRSCSSEIEWVFSKCSNLDSLDGLGIASGSSKSSQTSQEQSNYCSTILDNELRDLGRDVFKLQFGKGNLRARNLGREVQSKETDSLGLQPPLFLKKMQCVHAYMDKAPCEKGG</sequence>
<gene>
    <name evidence="1" type="ORF">VNO77_08779</name>
</gene>
<comment type="caution">
    <text evidence="1">The sequence shown here is derived from an EMBL/GenBank/DDBJ whole genome shotgun (WGS) entry which is preliminary data.</text>
</comment>
<organism evidence="1 2">
    <name type="scientific">Canavalia gladiata</name>
    <name type="common">Sword bean</name>
    <name type="synonym">Dolichos gladiatus</name>
    <dbReference type="NCBI Taxonomy" id="3824"/>
    <lineage>
        <taxon>Eukaryota</taxon>
        <taxon>Viridiplantae</taxon>
        <taxon>Streptophyta</taxon>
        <taxon>Embryophyta</taxon>
        <taxon>Tracheophyta</taxon>
        <taxon>Spermatophyta</taxon>
        <taxon>Magnoliopsida</taxon>
        <taxon>eudicotyledons</taxon>
        <taxon>Gunneridae</taxon>
        <taxon>Pentapetalae</taxon>
        <taxon>rosids</taxon>
        <taxon>fabids</taxon>
        <taxon>Fabales</taxon>
        <taxon>Fabaceae</taxon>
        <taxon>Papilionoideae</taxon>
        <taxon>50 kb inversion clade</taxon>
        <taxon>NPAAA clade</taxon>
        <taxon>indigoferoid/millettioid clade</taxon>
        <taxon>Phaseoleae</taxon>
        <taxon>Canavalia</taxon>
    </lineage>
</organism>
<dbReference type="Proteomes" id="UP001367508">
    <property type="component" value="Unassembled WGS sequence"/>
</dbReference>
<protein>
    <submittedName>
        <fullName evidence="1">Uncharacterized protein</fullName>
    </submittedName>
</protein>